<dbReference type="Pfam" id="PF00023">
    <property type="entry name" value="Ank"/>
    <property type="match status" value="5"/>
</dbReference>
<feature type="repeat" description="ANK" evidence="9">
    <location>
        <begin position="308"/>
        <end position="340"/>
    </location>
</feature>
<feature type="repeat" description="ANK" evidence="9">
    <location>
        <begin position="374"/>
        <end position="406"/>
    </location>
</feature>
<dbReference type="InterPro" id="IPR040745">
    <property type="entry name" value="Ankyrin_UPA"/>
</dbReference>
<sequence>MVETSKPTGSHAEANQSFLRAARSGNVGKITEYLNSNVDLNAVNSNGLNALHLASKEGHLAVVRLLLDHNAVIDAKTKKGNTALHIASLAGRTDIVQLLVDRGADVNARSQNGFTPLYMAAQENHADIVQFLLNKGANQALATDDGFTPLAVALQQGHDGVVTLLLDRDAGSSKGRLPALHIAAKKDDVHAATLLLANSEVNVNHTSAAGFTALHIAAHHGNVNVARLLISNGADVNCDAKNNITPLHVAAKWGKVEMVKLLIDRGANVNARTRDDLTPMHCASRSGGIDIVQVLLGAGADHTLKTRNGLSPIHMAAQGNFANIVKLLLRCGSSPDDATLDYLRPIHIAAHCGHISVAQTLLEHNCDVNSRALNGFTPLHVACKKMKVKVVELLLKHGAAVEATTQAGFTPLHVAAFVGCADAAVLLLQRGANPNQITTHGETPLYLAVRGRHPETIRVLLKNSALVDARVRDHQTALHVAIRANDKEVVQCLLDAGADVNAEARGKYRPLHLAVREGDLEIIRLLLNHGAQVEATTKRGYTAMHIAAKYDKLDVMQLLITEGRANIDAAARNGLTPLHVAAFYGFADVANLLLTNGAKVNVAGKNGFTPLHQAAKLASAEIASNLLKAGAVVDEPSRNGYTALHIAAQEGHVDVVKCLVEEYSAKVSLQANDGLTPLHLSAQTDKLAIVDLLVSYGADLTAKTLSGFTPLHDACYKGHLPVVRLMLQHLAAEDQEMLQSLLSSRTVMGCTPLHLAAQQGHLQVVSLLLEYGADPNARNMQGWTAAQISNKQHYLNVFETLAKVTTSVVDWEAPSIEGAGPDGISGGDSALVDGTMVLDSPTQMIDRALVESEDESDQLLSTPVIMRHSSRNFERLSSTDVSLLHSPSFERLCDKFEYTRSHKGEPKMRISARDSVLDERTRISTESVVESSVQQRQSQLQLLAITPASSTTDWDFEVENVRAARKPVKAGFLVSFLVDARGGFVEAQRRPDLRFLIPPNAVTSPTRIICRLLRPDRVSQLPHLNDGEAFACRIMEMSPSNLHFTCPILMEVPHFAAIEGRDREILILRCDGGEVWKSHQLEATDQAVQDALGFAFDQLEPMQILRDRRIQRILTKDIPQFFALVTRFRQEIALIGPEGGIISSTVAPKVQAVFPEGALQKKIKVGLQAQVVPPDVLDKMVGNRIALSPIVTIEPRRRKFHKPITITIPLPRQLLKGESEKGIPSSLRLLCSIVAGTVPAVWEDVTGSTTLTRQKDCVSFTTTVSARLWLVDAPGVPDVTELATRVYQESILPPYMGQFAVYGRLPKDRIALEAKEVASNVHRPKVLHPADAELRCVCLIDDAPEKSLENLEKFQLIAVGPYVEVSDSKPYWIETAGDISSYPSHAGQLSLQVQAFRENRLMFPVRVRQPAGSTAPPIGRLAILREPKGAYVGPEGPQVRKPITTLEIRMPGDQGTQWPEADELEKAQTKLDLPKISAMVGKDWVYLAHTLGMTPEDIDMLAREPLMGEQSGPEADRERCEHMLSLWQQRSAATGTPIRENMDVSLADALTRIGRTDAIGTAYEPLKPVAMEAEEEMRVLSSPTTYVQKPPSPPVLEPQIVSSRSPEHLEKAVELLKTYQAELSPPSEELLSKFQEGELMATEEAPPTVVDGTPRVVPTEELPVLMPSEIEAVIPEGKHRDDMSLLLSRADGSRPVENDFMVASEGLKRKEMGPVGPADSYARQVAAEELADALGLDADIELVSVLKQSEEPSAESAVVEDEIKAVNLESKTEVSPVLLRPEGFEPQSPEEICTLGGLHVDTESGDELRVPSTENLDEGAFEDAFLAAARQDEEESAMAAAGMPQQFSPGPTGRAGHDVFQGRPEEGFLVEQTEEVLPDGTFVKQQVQTEETVQTVSSHDWEEAELAAAVDSEHFVVEPPEESVEIEEVEETLPDGSFVRKLVKIKRITERITEREVSDDVSENEVQEAEELRQYPIAVAGGVTEGSVGRY</sequence>
<dbReference type="FunFam" id="1.25.40.20:FF:000095">
    <property type="entry name" value="Ankyrin 2, isoform J"/>
    <property type="match status" value="1"/>
</dbReference>
<evidence type="ECO:0000259" key="10">
    <source>
        <dbReference type="PROSITE" id="PS50017"/>
    </source>
</evidence>
<dbReference type="InterPro" id="IPR002110">
    <property type="entry name" value="Ankyrin_rpt"/>
</dbReference>
<evidence type="ECO:0000256" key="2">
    <source>
        <dbReference type="ARBA" id="ARBA00004370"/>
    </source>
</evidence>
<feature type="repeat" description="ANK" evidence="9">
    <location>
        <begin position="606"/>
        <end position="638"/>
    </location>
</feature>
<feature type="repeat" description="ANK" evidence="9">
    <location>
        <begin position="539"/>
        <end position="563"/>
    </location>
</feature>
<dbReference type="FunFam" id="2.60.220.30:FF:000009">
    <property type="entry name" value="Ankyrin 2, isoform G"/>
    <property type="match status" value="1"/>
</dbReference>
<feature type="repeat" description="ANK" evidence="9">
    <location>
        <begin position="706"/>
        <end position="729"/>
    </location>
</feature>
<feature type="repeat" description="ANK" evidence="9">
    <location>
        <begin position="145"/>
        <end position="170"/>
    </location>
</feature>
<dbReference type="PANTHER" id="PTHR24123:SF141">
    <property type="entry name" value="ANKYRIN 2, ISOFORM U"/>
    <property type="match status" value="1"/>
</dbReference>
<feature type="repeat" description="ANK" evidence="9">
    <location>
        <begin position="473"/>
        <end position="505"/>
    </location>
</feature>
<feature type="repeat" description="ANK" evidence="9">
    <location>
        <begin position="748"/>
        <end position="780"/>
    </location>
</feature>
<keyword evidence="6 9" id="KW-0040">ANK repeat</keyword>
<evidence type="ECO:0000256" key="3">
    <source>
        <dbReference type="ARBA" id="ARBA00022490"/>
    </source>
</evidence>
<dbReference type="Pfam" id="PF12796">
    <property type="entry name" value="Ank_2"/>
    <property type="match status" value="7"/>
</dbReference>
<evidence type="ECO:0008006" key="13">
    <source>
        <dbReference type="Google" id="ProtNLM"/>
    </source>
</evidence>
<keyword evidence="5" id="KW-0677">Repeat</keyword>
<feature type="repeat" description="ANK" evidence="9">
    <location>
        <begin position="242"/>
        <end position="274"/>
    </location>
</feature>
<feature type="domain" description="ZU5" evidence="11">
    <location>
        <begin position="972"/>
        <end position="1100"/>
    </location>
</feature>
<keyword evidence="4" id="KW-0597">Phosphoprotein</keyword>
<dbReference type="Gene3D" id="1.25.40.20">
    <property type="entry name" value="Ankyrin repeat-containing domain"/>
    <property type="match status" value="6"/>
</dbReference>
<evidence type="ECO:0000256" key="5">
    <source>
        <dbReference type="ARBA" id="ARBA00022737"/>
    </source>
</evidence>
<evidence type="ECO:0000256" key="1">
    <source>
        <dbReference type="ARBA" id="ARBA00004245"/>
    </source>
</evidence>
<dbReference type="SUPFAM" id="SSF47986">
    <property type="entry name" value="DEATH domain"/>
    <property type="match status" value="1"/>
</dbReference>
<dbReference type="PRINTS" id="PR01415">
    <property type="entry name" value="ANKYRIN"/>
</dbReference>
<organism evidence="12">
    <name type="scientific">Schistocephalus solidus</name>
    <name type="common">Tapeworm</name>
    <dbReference type="NCBI Taxonomy" id="70667"/>
    <lineage>
        <taxon>Eukaryota</taxon>
        <taxon>Metazoa</taxon>
        <taxon>Spiralia</taxon>
        <taxon>Lophotrochozoa</taxon>
        <taxon>Platyhelminthes</taxon>
        <taxon>Cestoda</taxon>
        <taxon>Eucestoda</taxon>
        <taxon>Diphyllobothriidea</taxon>
        <taxon>Diphyllobothriidae</taxon>
        <taxon>Schistocephalus</taxon>
    </lineage>
</organism>
<evidence type="ECO:0000256" key="9">
    <source>
        <dbReference type="PROSITE-ProRule" id="PRU00023"/>
    </source>
</evidence>
<dbReference type="SMART" id="SM00218">
    <property type="entry name" value="ZU5"/>
    <property type="match status" value="1"/>
</dbReference>
<feature type="repeat" description="ANK" evidence="9">
    <location>
        <begin position="440"/>
        <end position="472"/>
    </location>
</feature>
<evidence type="ECO:0000259" key="11">
    <source>
        <dbReference type="PROSITE" id="PS51145"/>
    </source>
</evidence>
<dbReference type="SUPFAM" id="SSF48403">
    <property type="entry name" value="Ankyrin repeat"/>
    <property type="match status" value="2"/>
</dbReference>
<keyword evidence="8" id="KW-0206">Cytoskeleton</keyword>
<dbReference type="Pfam" id="PF00531">
    <property type="entry name" value="Death"/>
    <property type="match status" value="1"/>
</dbReference>
<dbReference type="GO" id="GO:0016020">
    <property type="term" value="C:membrane"/>
    <property type="evidence" value="ECO:0007669"/>
    <property type="project" value="UniProtKB-SubCell"/>
</dbReference>
<evidence type="ECO:0000256" key="4">
    <source>
        <dbReference type="ARBA" id="ARBA00022553"/>
    </source>
</evidence>
<feature type="repeat" description="ANK" evidence="9">
    <location>
        <begin position="46"/>
        <end position="78"/>
    </location>
</feature>
<dbReference type="EMBL" id="GEEE01008694">
    <property type="protein sequence ID" value="JAP54531.1"/>
    <property type="molecule type" value="Transcribed_RNA"/>
</dbReference>
<keyword evidence="7" id="KW-0472">Membrane</keyword>
<proteinExistence type="predicted"/>
<feature type="domain" description="Death" evidence="10">
    <location>
        <begin position="1476"/>
        <end position="1566"/>
    </location>
</feature>
<dbReference type="SMART" id="SM00248">
    <property type="entry name" value="ANK"/>
    <property type="match status" value="22"/>
</dbReference>
<dbReference type="InterPro" id="IPR000488">
    <property type="entry name" value="Death_dom"/>
</dbReference>
<evidence type="ECO:0000313" key="12">
    <source>
        <dbReference type="EMBL" id="JAP54531.1"/>
    </source>
</evidence>
<dbReference type="PROSITE" id="PS51145">
    <property type="entry name" value="ZU5"/>
    <property type="match status" value="2"/>
</dbReference>
<feature type="repeat" description="ANK" evidence="9">
    <location>
        <begin position="341"/>
        <end position="373"/>
    </location>
</feature>
<dbReference type="PROSITE" id="PS50017">
    <property type="entry name" value="DEATH_DOMAIN"/>
    <property type="match status" value="1"/>
</dbReference>
<dbReference type="FunFam" id="1.25.40.20:FF:000003">
    <property type="entry name" value="Ankyrin, isoform B"/>
    <property type="match status" value="1"/>
</dbReference>
<dbReference type="PROSITE" id="PS50297">
    <property type="entry name" value="ANK_REP_REGION"/>
    <property type="match status" value="21"/>
</dbReference>
<feature type="repeat" description="ANK" evidence="9">
    <location>
        <begin position="506"/>
        <end position="538"/>
    </location>
</feature>
<evidence type="ECO:0000256" key="8">
    <source>
        <dbReference type="ARBA" id="ARBA00023212"/>
    </source>
</evidence>
<dbReference type="PROSITE" id="PS50088">
    <property type="entry name" value="ANK_REPEAT"/>
    <property type="match status" value="21"/>
</dbReference>
<protein>
    <recommendedName>
        <fullName evidence="13">Ankyrin-3</fullName>
    </recommendedName>
</protein>
<dbReference type="Pfam" id="PF00791">
    <property type="entry name" value="ZU5"/>
    <property type="match status" value="2"/>
</dbReference>
<dbReference type="Gene3D" id="2.60.40.2660">
    <property type="match status" value="1"/>
</dbReference>
<reference evidence="12" key="1">
    <citation type="submission" date="2016-01" db="EMBL/GenBank/DDBJ databases">
        <title>Reference transcriptome for the parasite Schistocephalus solidus: insights into the molecular evolution of parasitism.</title>
        <authorList>
            <person name="Hebert F.O."/>
            <person name="Grambauer S."/>
            <person name="Barber I."/>
            <person name="Landry C.R."/>
            <person name="Aubin-Horth N."/>
        </authorList>
    </citation>
    <scope>NUCLEOTIDE SEQUENCE</scope>
</reference>
<feature type="repeat" description="ANK" evidence="9">
    <location>
        <begin position="573"/>
        <end position="605"/>
    </location>
</feature>
<feature type="repeat" description="ANK" evidence="9">
    <location>
        <begin position="639"/>
        <end position="661"/>
    </location>
</feature>
<feature type="repeat" description="ANK" evidence="9">
    <location>
        <begin position="112"/>
        <end position="144"/>
    </location>
</feature>
<feature type="repeat" description="ANK" evidence="9">
    <location>
        <begin position="79"/>
        <end position="111"/>
    </location>
</feature>
<dbReference type="Pfam" id="PF17809">
    <property type="entry name" value="UPA_2"/>
    <property type="match status" value="1"/>
</dbReference>
<accession>A0A0X3PRF9</accession>
<evidence type="ECO:0000256" key="6">
    <source>
        <dbReference type="ARBA" id="ARBA00023043"/>
    </source>
</evidence>
<feature type="domain" description="ZU5" evidence="11">
    <location>
        <begin position="1129"/>
        <end position="1273"/>
    </location>
</feature>
<comment type="subcellular location">
    <subcellularLocation>
        <location evidence="1">Cytoplasm</location>
        <location evidence="1">Cytoskeleton</location>
    </subcellularLocation>
    <subcellularLocation>
        <location evidence="2">Membrane</location>
    </subcellularLocation>
</comment>
<dbReference type="Gene3D" id="1.10.533.10">
    <property type="entry name" value="Death Domain, Fas"/>
    <property type="match status" value="1"/>
</dbReference>
<dbReference type="PANTHER" id="PTHR24123">
    <property type="entry name" value="ANKYRIN REPEAT-CONTAINING"/>
    <property type="match status" value="1"/>
</dbReference>
<dbReference type="Gene3D" id="2.60.220.30">
    <property type="match status" value="2"/>
</dbReference>
<feature type="repeat" description="ANK" evidence="9">
    <location>
        <begin position="407"/>
        <end position="439"/>
    </location>
</feature>
<dbReference type="InterPro" id="IPR051165">
    <property type="entry name" value="Multifunctional_ANK_Repeat"/>
</dbReference>
<feature type="repeat" description="ANK" evidence="9">
    <location>
        <begin position="673"/>
        <end position="705"/>
    </location>
</feature>
<name>A0A0X3PRF9_SCHSO</name>
<evidence type="ECO:0000256" key="7">
    <source>
        <dbReference type="ARBA" id="ARBA00023136"/>
    </source>
</evidence>
<dbReference type="InterPro" id="IPR036770">
    <property type="entry name" value="Ankyrin_rpt-contain_sf"/>
</dbReference>
<dbReference type="InterPro" id="IPR011029">
    <property type="entry name" value="DEATH-like_dom_sf"/>
</dbReference>
<dbReference type="GO" id="GO:0007165">
    <property type="term" value="P:signal transduction"/>
    <property type="evidence" value="ECO:0007669"/>
    <property type="project" value="InterPro"/>
</dbReference>
<dbReference type="GO" id="GO:0005856">
    <property type="term" value="C:cytoskeleton"/>
    <property type="evidence" value="ECO:0007669"/>
    <property type="project" value="UniProtKB-SubCell"/>
</dbReference>
<feature type="repeat" description="ANK" evidence="9">
    <location>
        <begin position="209"/>
        <end position="241"/>
    </location>
</feature>
<dbReference type="InterPro" id="IPR000906">
    <property type="entry name" value="ZU5_dom"/>
</dbReference>
<gene>
    <name evidence="12" type="ORF">TR117304</name>
</gene>
<keyword evidence="3" id="KW-0963">Cytoplasm</keyword>
<feature type="repeat" description="ANK" evidence="9">
    <location>
        <begin position="275"/>
        <end position="307"/>
    </location>
</feature>